<evidence type="ECO:0000313" key="3">
    <source>
        <dbReference type="Proteomes" id="UP000610594"/>
    </source>
</evidence>
<dbReference type="EMBL" id="WHJF01000066">
    <property type="protein sequence ID" value="NHZ64915.1"/>
    <property type="molecule type" value="Genomic_DNA"/>
</dbReference>
<dbReference type="InterPro" id="IPR036514">
    <property type="entry name" value="SGNH_hydro_sf"/>
</dbReference>
<dbReference type="SUPFAM" id="SSF52266">
    <property type="entry name" value="SGNH hydrolase"/>
    <property type="match status" value="1"/>
</dbReference>
<reference evidence="2 3" key="1">
    <citation type="submission" date="2019-10" db="EMBL/GenBank/DDBJ databases">
        <title>Taxonomy of Antarctic Massilia spp.: description of Massilia rubra sp. nov., Massilia aquatica sp. nov., Massilia mucilaginosa sp. nov., Massilia frigida sp. nov. isolated from streams, lakes and regoliths.</title>
        <authorList>
            <person name="Holochova P."/>
            <person name="Sedlacek I."/>
            <person name="Kralova S."/>
            <person name="Maslanova I."/>
            <person name="Busse H.-J."/>
            <person name="Stankova E."/>
            <person name="Vrbovska V."/>
            <person name="Kovarovic V."/>
            <person name="Bartak M."/>
            <person name="Svec P."/>
            <person name="Pantucek R."/>
        </authorList>
    </citation>
    <scope>NUCLEOTIDE SEQUENCE [LARGE SCALE GENOMIC DNA]</scope>
    <source>
        <strain evidence="2 3">CCM 8694</strain>
    </source>
</reference>
<dbReference type="PANTHER" id="PTHR30383:SF5">
    <property type="entry name" value="SGNH HYDROLASE-TYPE ESTERASE DOMAIN-CONTAINING PROTEIN"/>
    <property type="match status" value="1"/>
</dbReference>
<organism evidence="2 3">
    <name type="scientific">Massilia genomosp. 1</name>
    <dbReference type="NCBI Taxonomy" id="2609280"/>
    <lineage>
        <taxon>Bacteria</taxon>
        <taxon>Pseudomonadati</taxon>
        <taxon>Pseudomonadota</taxon>
        <taxon>Betaproteobacteria</taxon>
        <taxon>Burkholderiales</taxon>
        <taxon>Oxalobacteraceae</taxon>
        <taxon>Telluria group</taxon>
        <taxon>Massilia</taxon>
    </lineage>
</organism>
<proteinExistence type="predicted"/>
<dbReference type="CDD" id="cd00229">
    <property type="entry name" value="SGNH_hydrolase"/>
    <property type="match status" value="1"/>
</dbReference>
<comment type="caution">
    <text evidence="2">The sequence shown here is derived from an EMBL/GenBank/DDBJ whole genome shotgun (WGS) entry which is preliminary data.</text>
</comment>
<dbReference type="Proteomes" id="UP000610594">
    <property type="component" value="Unassembled WGS sequence"/>
</dbReference>
<evidence type="ECO:0000259" key="1">
    <source>
        <dbReference type="Pfam" id="PF13472"/>
    </source>
</evidence>
<keyword evidence="3" id="KW-1185">Reference proteome</keyword>
<protein>
    <recommendedName>
        <fullName evidence="1">SGNH hydrolase-type esterase domain-containing protein</fullName>
    </recommendedName>
</protein>
<dbReference type="PANTHER" id="PTHR30383">
    <property type="entry name" value="THIOESTERASE 1/PROTEASE 1/LYSOPHOSPHOLIPASE L1"/>
    <property type="match status" value="1"/>
</dbReference>
<dbReference type="Gene3D" id="3.40.50.1110">
    <property type="entry name" value="SGNH hydrolase"/>
    <property type="match status" value="1"/>
</dbReference>
<sequence length="440" mass="47938">MDTLAGRRDVRHADRRLLGGAAGGRRAAAMSGAADDDPLQGGWHRAGPAAHGYGGQLRQLHEALCDPLCQQTSIVLLGDSITWGLGLADNAEVFPRNHSLSDPRDLFHTRSWANEFKRAIGRDYFFGADARLSNWPASLSGESTVTYRRRVALYPGLPPFLSTLTGSATGCHEMADGAALLGYIFRMTDEAGQASQSLSFPFTGTEFELVFTSIAAHNPMDYELIVGGLSQGIFSTMGSNGHGARRTHQFAYVRRQQIEIRARRTLAAGVQHLELEAVCIDKQCRITNQGLIGSNAMICLERSCGALGPAAVCEDDDFVLIQFGTNDRSAIFSKYRQPDSINNFARNMHTLVGRLESNAELILMAPGPVAGEPSPEYAFSMLDVRNALNSIARHCGIDLVDHYAAQRHRESADILSDRLHPNRIGHALIAANLLHALRYA</sequence>
<dbReference type="InterPro" id="IPR051532">
    <property type="entry name" value="Ester_Hydrolysis_Enzymes"/>
</dbReference>
<dbReference type="Pfam" id="PF13472">
    <property type="entry name" value="Lipase_GDSL_2"/>
    <property type="match status" value="1"/>
</dbReference>
<gene>
    <name evidence="2" type="ORF">F1735_21875</name>
</gene>
<feature type="domain" description="SGNH hydrolase-type esterase" evidence="1">
    <location>
        <begin position="312"/>
        <end position="428"/>
    </location>
</feature>
<evidence type="ECO:0000313" key="2">
    <source>
        <dbReference type="EMBL" id="NHZ64915.1"/>
    </source>
</evidence>
<name>A0ABX0MW54_9BURK</name>
<accession>A0ABX0MW54</accession>
<dbReference type="InterPro" id="IPR013830">
    <property type="entry name" value="SGNH_hydro"/>
</dbReference>